<dbReference type="RefSeq" id="WP_240589532.1">
    <property type="nucleotide sequence ID" value="NZ_JAKUDL010000001.1"/>
</dbReference>
<dbReference type="NCBIfam" id="NF038232">
    <property type="entry name" value="STM3845_fam"/>
    <property type="match status" value="1"/>
</dbReference>
<accession>A0AAJ1EZ63</accession>
<dbReference type="EMBL" id="JAKUDL010000001">
    <property type="protein sequence ID" value="MCH4292893.1"/>
    <property type="molecule type" value="Genomic_DNA"/>
</dbReference>
<organism evidence="1 2">
    <name type="scientific">Shewanella zhuhaiensis</name>
    <dbReference type="NCBI Taxonomy" id="2919576"/>
    <lineage>
        <taxon>Bacteria</taxon>
        <taxon>Pseudomonadati</taxon>
        <taxon>Pseudomonadota</taxon>
        <taxon>Gammaproteobacteria</taxon>
        <taxon>Alteromonadales</taxon>
        <taxon>Shewanellaceae</taxon>
        <taxon>Shewanella</taxon>
    </lineage>
</organism>
<protein>
    <submittedName>
        <fullName evidence="1">Retron St85 family effector protein</fullName>
    </submittedName>
</protein>
<evidence type="ECO:0000313" key="1">
    <source>
        <dbReference type="EMBL" id="MCH4292893.1"/>
    </source>
</evidence>
<dbReference type="Proteomes" id="UP001297581">
    <property type="component" value="Unassembled WGS sequence"/>
</dbReference>
<name>A0AAJ1EZ63_9GAMM</name>
<keyword evidence="2" id="KW-1185">Reference proteome</keyword>
<dbReference type="InterPro" id="IPR049725">
    <property type="entry name" value="STM3845-like"/>
</dbReference>
<proteinExistence type="predicted"/>
<gene>
    <name evidence="1" type="ORF">MJ923_01075</name>
</gene>
<sequence>MGKSYEQTILSIFSGCDIRNFIVNFNAVRIFVCGGEVDIKSTTCKSFRHKIFEYTAAKVDFKIIHDSLIMAEAFKNYYRNNYSDLLTFEADIANLSTLILIFLEAPGSLVEFGLYCAKPEFFNKLIIVVPQQHVEQQDSFIYLGPLEFIKSKVDDSVLVYPFQDKSCLYKDDYAEDVCQTILNKIHSGNKTGKFEANNSGHLALLIFELIRLCFPIQQFEIEKVLKSLGLDEVKQGTLKRLIYLLKEMDYIDSCGISSNTYFYPKLKVKENKAISFSKSNGGLDSTSIKIKVLESINLGGDLLAHRRKMAVEQISKIFEDVNNGY</sequence>
<evidence type="ECO:0000313" key="2">
    <source>
        <dbReference type="Proteomes" id="UP001297581"/>
    </source>
</evidence>
<dbReference type="AlphaFoldDB" id="A0AAJ1EZ63"/>
<reference evidence="1 2" key="1">
    <citation type="submission" date="2022-02" db="EMBL/GenBank/DDBJ databases">
        <title>The genome sequence of Shewanella sp. 3B26.</title>
        <authorList>
            <person name="Du J."/>
        </authorList>
    </citation>
    <scope>NUCLEOTIDE SEQUENCE [LARGE SCALE GENOMIC DNA]</scope>
    <source>
        <strain evidence="1 2">3B26</strain>
    </source>
</reference>
<comment type="caution">
    <text evidence="1">The sequence shown here is derived from an EMBL/GenBank/DDBJ whole genome shotgun (WGS) entry which is preliminary data.</text>
</comment>